<accession>A0ABU9VKY0</accession>
<keyword evidence="2" id="KW-1185">Reference proteome</keyword>
<dbReference type="Proteomes" id="UP001418796">
    <property type="component" value="Unassembled WGS sequence"/>
</dbReference>
<evidence type="ECO:0000313" key="1">
    <source>
        <dbReference type="EMBL" id="MEN0644564.1"/>
    </source>
</evidence>
<comment type="caution">
    <text evidence="1">The sequence shown here is derived from an EMBL/GenBank/DDBJ whole genome shotgun (WGS) entry which is preliminary data.</text>
</comment>
<gene>
    <name evidence="1" type="ORF">MKY91_15535</name>
</gene>
<proteinExistence type="predicted"/>
<reference evidence="1 2" key="1">
    <citation type="submission" date="2024-03" db="EMBL/GenBank/DDBJ databases">
        <title>Bacilli Hybrid Assemblies.</title>
        <authorList>
            <person name="Kovac J."/>
        </authorList>
    </citation>
    <scope>NUCLEOTIDE SEQUENCE [LARGE SCALE GENOMIC DNA]</scope>
    <source>
        <strain evidence="1 2">FSL R7-0666</strain>
    </source>
</reference>
<name>A0ABU9VKY0_9BACI</name>
<dbReference type="EMBL" id="JBCITK010000001">
    <property type="protein sequence ID" value="MEN0644564.1"/>
    <property type="molecule type" value="Genomic_DNA"/>
</dbReference>
<organism evidence="1 2">
    <name type="scientific">Alkalicoccobacillus gibsonii</name>
    <dbReference type="NCBI Taxonomy" id="79881"/>
    <lineage>
        <taxon>Bacteria</taxon>
        <taxon>Bacillati</taxon>
        <taxon>Bacillota</taxon>
        <taxon>Bacilli</taxon>
        <taxon>Bacillales</taxon>
        <taxon>Bacillaceae</taxon>
        <taxon>Alkalicoccobacillus</taxon>
    </lineage>
</organism>
<protein>
    <submittedName>
        <fullName evidence="1">Uncharacterized protein</fullName>
    </submittedName>
</protein>
<dbReference type="RefSeq" id="WP_343131235.1">
    <property type="nucleotide sequence ID" value="NZ_JBCITK010000001.1"/>
</dbReference>
<evidence type="ECO:0000313" key="2">
    <source>
        <dbReference type="Proteomes" id="UP001418796"/>
    </source>
</evidence>
<sequence>MNHKWPNPKIKNQLEKWRMIQRLNHSPFLFLVKRAEGEPETPTEQNVVKTL</sequence>